<feature type="transmembrane region" description="Helical" evidence="1">
    <location>
        <begin position="152"/>
        <end position="168"/>
    </location>
</feature>
<protein>
    <submittedName>
        <fullName evidence="2">Uncharacterized protein</fullName>
    </submittedName>
</protein>
<sequence>MSTTAFSPTAARIHGWATILAPVLLLGSTLAFISEDGINDGVAGGTLGVWSTFLFVIAFAGLYRVIESRLPRIGPMFMALTLIGFTAGTAFNVQAMYYGAYGTDLLADLSEGRLPQSPAVGIFAFLPWGLLVPVTLVATGILLWVSRSAPPWSAILLILGGVLFVASRPERVNALAIVADVVLVLALAPIGWTLMRRKQVVSDVMATV</sequence>
<keyword evidence="3" id="KW-1185">Reference proteome</keyword>
<proteinExistence type="predicted"/>
<feature type="transmembrane region" description="Helical" evidence="1">
    <location>
        <begin position="120"/>
        <end position="145"/>
    </location>
</feature>
<keyword evidence="1" id="KW-0472">Membrane</keyword>
<evidence type="ECO:0000313" key="2">
    <source>
        <dbReference type="EMBL" id="TDD12978.1"/>
    </source>
</evidence>
<dbReference type="OrthoDB" id="946604at2"/>
<evidence type="ECO:0000313" key="3">
    <source>
        <dbReference type="Proteomes" id="UP000295172"/>
    </source>
</evidence>
<organism evidence="2 3">
    <name type="scientific">Kribbella turkmenica</name>
    <dbReference type="NCBI Taxonomy" id="2530375"/>
    <lineage>
        <taxon>Bacteria</taxon>
        <taxon>Bacillati</taxon>
        <taxon>Actinomycetota</taxon>
        <taxon>Actinomycetes</taxon>
        <taxon>Propionibacteriales</taxon>
        <taxon>Kribbellaceae</taxon>
        <taxon>Kribbella</taxon>
    </lineage>
</organism>
<dbReference type="Proteomes" id="UP000295172">
    <property type="component" value="Unassembled WGS sequence"/>
</dbReference>
<feature type="transmembrane region" description="Helical" evidence="1">
    <location>
        <begin position="77"/>
        <end position="100"/>
    </location>
</feature>
<keyword evidence="1" id="KW-0812">Transmembrane</keyword>
<reference evidence="2 3" key="1">
    <citation type="submission" date="2019-02" db="EMBL/GenBank/DDBJ databases">
        <title>Draft genome sequences of novel Actinobacteria.</title>
        <authorList>
            <person name="Sahin N."/>
            <person name="Ay H."/>
            <person name="Saygin H."/>
        </authorList>
    </citation>
    <scope>NUCLEOTIDE SEQUENCE [LARGE SCALE GENOMIC DNA]</scope>
    <source>
        <strain evidence="2 3">16K104</strain>
    </source>
</reference>
<dbReference type="RefSeq" id="WP_132327348.1">
    <property type="nucleotide sequence ID" value="NZ_SMKR01000291.1"/>
</dbReference>
<dbReference type="EMBL" id="SMKR01000291">
    <property type="protein sequence ID" value="TDD12978.1"/>
    <property type="molecule type" value="Genomic_DNA"/>
</dbReference>
<comment type="caution">
    <text evidence="2">The sequence shown here is derived from an EMBL/GenBank/DDBJ whole genome shotgun (WGS) entry which is preliminary data.</text>
</comment>
<keyword evidence="1" id="KW-1133">Transmembrane helix</keyword>
<dbReference type="AlphaFoldDB" id="A0A4R4W354"/>
<name>A0A4R4W354_9ACTN</name>
<accession>A0A4R4W354</accession>
<feature type="transmembrane region" description="Helical" evidence="1">
    <location>
        <begin position="174"/>
        <end position="195"/>
    </location>
</feature>
<evidence type="ECO:0000256" key="1">
    <source>
        <dbReference type="SAM" id="Phobius"/>
    </source>
</evidence>
<feature type="transmembrane region" description="Helical" evidence="1">
    <location>
        <begin position="47"/>
        <end position="65"/>
    </location>
</feature>
<gene>
    <name evidence="2" type="ORF">E1218_35135</name>
</gene>